<dbReference type="PANTHER" id="PTHR14289">
    <property type="entry name" value="F-BOX ONLY PROTEIN 3"/>
    <property type="match status" value="1"/>
</dbReference>
<dbReference type="InterPro" id="IPR007474">
    <property type="entry name" value="ApaG_domain"/>
</dbReference>
<evidence type="ECO:0000313" key="3">
    <source>
        <dbReference type="Proteomes" id="UP000500930"/>
    </source>
</evidence>
<name>A0A858PYU7_9RICK</name>
<dbReference type="Pfam" id="PF04379">
    <property type="entry name" value="DUF525"/>
    <property type="match status" value="1"/>
</dbReference>
<accession>A0A858PYU7</accession>
<feature type="domain" description="ApaG" evidence="1">
    <location>
        <begin position="21"/>
        <end position="146"/>
    </location>
</feature>
<dbReference type="AlphaFoldDB" id="A0A858PYU7"/>
<dbReference type="SUPFAM" id="SSF110069">
    <property type="entry name" value="ApaG-like"/>
    <property type="match status" value="1"/>
</dbReference>
<gene>
    <name evidence="2" type="primary">apaG</name>
    <name evidence="2" type="ORF">ANPL_03665</name>
</gene>
<reference evidence="2 3" key="1">
    <citation type="journal article" date="2020" name="Pathogens">
        <title>First Whole Genome Sequence of Anaplasma platys, an Obligate Intracellular Rickettsial Pathogen of Dogs.</title>
        <authorList>
            <person name="Llanes A."/>
            <person name="Rajeev S."/>
        </authorList>
    </citation>
    <scope>NUCLEOTIDE SEQUENCE [LARGE SCALE GENOMIC DNA]</scope>
    <source>
        <strain evidence="2 3">S3</strain>
    </source>
</reference>
<protein>
    <submittedName>
        <fullName evidence="2">Protein ApaG</fullName>
    </submittedName>
</protein>
<organism evidence="2 3">
    <name type="scientific">Anaplasma platys</name>
    <dbReference type="NCBI Taxonomy" id="949"/>
    <lineage>
        <taxon>Bacteria</taxon>
        <taxon>Pseudomonadati</taxon>
        <taxon>Pseudomonadota</taxon>
        <taxon>Alphaproteobacteria</taxon>
        <taxon>Rickettsiales</taxon>
        <taxon>Anaplasmataceae</taxon>
        <taxon>Anaplasma</taxon>
    </lineage>
</organism>
<dbReference type="InterPro" id="IPR036767">
    <property type="entry name" value="ApaG_sf"/>
</dbReference>
<evidence type="ECO:0000259" key="1">
    <source>
        <dbReference type="PROSITE" id="PS51087"/>
    </source>
</evidence>
<evidence type="ECO:0000313" key="2">
    <source>
        <dbReference type="EMBL" id="QJC27783.1"/>
    </source>
</evidence>
<dbReference type="GO" id="GO:0070987">
    <property type="term" value="P:error-free translesion synthesis"/>
    <property type="evidence" value="ECO:0007669"/>
    <property type="project" value="TreeGrafter"/>
</dbReference>
<dbReference type="Proteomes" id="UP000500930">
    <property type="component" value="Chromosome"/>
</dbReference>
<sequence>MVPILPLVSWKGGAMTVLDCDGVTGLVDVEVTPSYLEEHSRPHENCYIWLYSVRINNKSGSTIQLLKRNWKIIDSKGIVNEVSGSGVAGRQPVLKPGAFFEYTSGTCLSAPSGVMNGWYQFVDEDRAQVFYVDVPAFSLDSPYDSLRLH</sequence>
<dbReference type="EMBL" id="CP046391">
    <property type="protein sequence ID" value="QJC27783.1"/>
    <property type="molecule type" value="Genomic_DNA"/>
</dbReference>
<dbReference type="PANTHER" id="PTHR14289:SF16">
    <property type="entry name" value="POLYMERASE DELTA-INTERACTING PROTEIN 2"/>
    <property type="match status" value="1"/>
</dbReference>
<proteinExistence type="predicted"/>
<dbReference type="Gene3D" id="2.60.40.1470">
    <property type="entry name" value="ApaG domain"/>
    <property type="match status" value="1"/>
</dbReference>
<dbReference type="NCBIfam" id="NF003967">
    <property type="entry name" value="PRK05461.1"/>
    <property type="match status" value="1"/>
</dbReference>
<dbReference type="PROSITE" id="PS51087">
    <property type="entry name" value="APAG"/>
    <property type="match status" value="1"/>
</dbReference>
<dbReference type="KEGG" id="aplt:ANPL_03665"/>
<keyword evidence="3" id="KW-1185">Reference proteome</keyword>